<dbReference type="Proteomes" id="UP000268652">
    <property type="component" value="Unassembled WGS sequence"/>
</dbReference>
<feature type="domain" description="HTH cro/C1-type" evidence="3">
    <location>
        <begin position="16"/>
        <end position="72"/>
    </location>
</feature>
<dbReference type="SUPFAM" id="SSF47413">
    <property type="entry name" value="lambda repressor-like DNA-binding domains"/>
    <property type="match status" value="1"/>
</dbReference>
<protein>
    <submittedName>
        <fullName evidence="4">XRE family transcriptional regulator</fullName>
    </submittedName>
</protein>
<dbReference type="CDD" id="cd00093">
    <property type="entry name" value="HTH_XRE"/>
    <property type="match status" value="1"/>
</dbReference>
<dbReference type="InterPro" id="IPR010982">
    <property type="entry name" value="Lambda_DNA-bd_dom_sf"/>
</dbReference>
<evidence type="ECO:0000256" key="2">
    <source>
        <dbReference type="SAM" id="Phobius"/>
    </source>
</evidence>
<dbReference type="EMBL" id="RBDX01000055">
    <property type="protein sequence ID" value="RKN03226.1"/>
    <property type="molecule type" value="Genomic_DNA"/>
</dbReference>
<accession>A0A3A9W6V7</accession>
<evidence type="ECO:0000259" key="3">
    <source>
        <dbReference type="SMART" id="SM00530"/>
    </source>
</evidence>
<dbReference type="RefSeq" id="WP_120700727.1">
    <property type="nucleotide sequence ID" value="NZ_RBDX01000055.1"/>
</dbReference>
<feature type="compositionally biased region" description="Acidic residues" evidence="1">
    <location>
        <begin position="149"/>
        <end position="183"/>
    </location>
</feature>
<dbReference type="Pfam" id="PF13560">
    <property type="entry name" value="HTH_31"/>
    <property type="match status" value="1"/>
</dbReference>
<name>A0A3A9W6V7_9ACTN</name>
<dbReference type="AlphaFoldDB" id="A0A3A9W6V7"/>
<dbReference type="OrthoDB" id="3359627at2"/>
<keyword evidence="2" id="KW-0472">Membrane</keyword>
<dbReference type="SMART" id="SM00530">
    <property type="entry name" value="HTH_XRE"/>
    <property type="match status" value="1"/>
</dbReference>
<comment type="caution">
    <text evidence="4">The sequence shown here is derived from an EMBL/GenBank/DDBJ whole genome shotgun (WGS) entry which is preliminary data.</text>
</comment>
<evidence type="ECO:0000313" key="4">
    <source>
        <dbReference type="EMBL" id="RKN03226.1"/>
    </source>
</evidence>
<evidence type="ECO:0000313" key="5">
    <source>
        <dbReference type="EMBL" id="RKN13112.1"/>
    </source>
</evidence>
<feature type="compositionally biased region" description="Basic and acidic residues" evidence="1">
    <location>
        <begin position="84"/>
        <end position="94"/>
    </location>
</feature>
<feature type="region of interest" description="Disordered" evidence="1">
    <location>
        <begin position="84"/>
        <end position="119"/>
    </location>
</feature>
<dbReference type="GO" id="GO:0003677">
    <property type="term" value="F:DNA binding"/>
    <property type="evidence" value="ECO:0007669"/>
    <property type="project" value="InterPro"/>
</dbReference>
<keyword evidence="6" id="KW-1185">Reference proteome</keyword>
<organism evidence="4 7">
    <name type="scientific">Streptomyces radicis</name>
    <dbReference type="NCBI Taxonomy" id="1750517"/>
    <lineage>
        <taxon>Bacteria</taxon>
        <taxon>Bacillati</taxon>
        <taxon>Actinomycetota</taxon>
        <taxon>Actinomycetes</taxon>
        <taxon>Kitasatosporales</taxon>
        <taxon>Streptomycetaceae</taxon>
        <taxon>Streptomyces</taxon>
    </lineage>
</organism>
<feature type="region of interest" description="Disordered" evidence="1">
    <location>
        <begin position="146"/>
        <end position="190"/>
    </location>
</feature>
<keyword evidence="2" id="KW-1133">Transmembrane helix</keyword>
<dbReference type="EMBL" id="RBDY01000054">
    <property type="protein sequence ID" value="RKN13112.1"/>
    <property type="molecule type" value="Genomic_DNA"/>
</dbReference>
<feature type="transmembrane region" description="Helical" evidence="2">
    <location>
        <begin position="123"/>
        <end position="144"/>
    </location>
</feature>
<gene>
    <name evidence="5" type="ORF">D7318_31830</name>
    <name evidence="4" type="ORF">D7319_31995</name>
</gene>
<keyword evidence="2" id="KW-0812">Transmembrane</keyword>
<dbReference type="InterPro" id="IPR001387">
    <property type="entry name" value="Cro/C1-type_HTH"/>
</dbReference>
<evidence type="ECO:0000313" key="7">
    <source>
        <dbReference type="Proteomes" id="UP000275024"/>
    </source>
</evidence>
<reference evidence="6 7" key="1">
    <citation type="submission" date="2018-09" db="EMBL/GenBank/DDBJ databases">
        <title>Streptomyces sp. nov. DS1-2, an endophytic actinomycete isolated from roots of Dendrobium scabrilingue.</title>
        <authorList>
            <person name="Kuncharoen N."/>
            <person name="Kudo T."/>
            <person name="Ohkuma M."/>
            <person name="Yuki M."/>
            <person name="Tanasupawat S."/>
        </authorList>
    </citation>
    <scope>NUCLEOTIDE SEQUENCE [LARGE SCALE GENOMIC DNA]</scope>
    <source>
        <strain evidence="4 7">AZ1-7</strain>
        <strain evidence="5 6">DS1-2</strain>
    </source>
</reference>
<dbReference type="Proteomes" id="UP000275024">
    <property type="component" value="Unassembled WGS sequence"/>
</dbReference>
<sequence length="386" mass="41594">MKPRGSAPEVEDFAAYVRGLKERGGRSYGALARRLNVSASTLHRYCSGEAVPADFALLERFAQLCEATPDERLELHRMWLGATEAREGREREPADPEPADPGPEEPGPTAGRPRSPRRRSRRVAAAVAVGVVAVVVVALAGLMAQDPAGDTEPDPAEVMDPAQDPEPESEPESEPDPEPDPEPPLDWTVDSHVWQSGCSHRYVVDRPADEVPSPPVQQDAREWAEPLGAVHGGETRVRVTVQGRDSAAVVLEALRVRVVERAAPAPGNAFSMSPGCGGSLSPRRFDVDLDADRPLALSRPGGDEGGEIPAVALPYAVSVSEPEVLLVTARTVACDCSWYLELEWSSQGRSGTVRVDDDGRPFRTSGVEGLPAYFYNNADDSWVSDR</sequence>
<evidence type="ECO:0000313" key="6">
    <source>
        <dbReference type="Proteomes" id="UP000268652"/>
    </source>
</evidence>
<proteinExistence type="predicted"/>
<dbReference type="Gene3D" id="1.10.260.40">
    <property type="entry name" value="lambda repressor-like DNA-binding domains"/>
    <property type="match status" value="1"/>
</dbReference>
<evidence type="ECO:0000256" key="1">
    <source>
        <dbReference type="SAM" id="MobiDB-lite"/>
    </source>
</evidence>